<accession>A0A2P4XD59</accession>
<dbReference type="GO" id="GO:0005249">
    <property type="term" value="F:voltage-gated potassium channel activity"/>
    <property type="evidence" value="ECO:0007669"/>
    <property type="project" value="TreeGrafter"/>
</dbReference>
<feature type="transmembrane region" description="Helical" evidence="9">
    <location>
        <begin position="372"/>
        <end position="392"/>
    </location>
</feature>
<dbReference type="GO" id="GO:0098855">
    <property type="term" value="C:HCN channel complex"/>
    <property type="evidence" value="ECO:0007669"/>
    <property type="project" value="TreeGrafter"/>
</dbReference>
<dbReference type="InterPro" id="IPR000595">
    <property type="entry name" value="cNMP-bd_dom"/>
</dbReference>
<feature type="coiled-coil region" evidence="7">
    <location>
        <begin position="742"/>
        <end position="769"/>
    </location>
</feature>
<evidence type="ECO:0000256" key="1">
    <source>
        <dbReference type="ARBA" id="ARBA00004141"/>
    </source>
</evidence>
<feature type="compositionally biased region" description="Basic and acidic residues" evidence="8">
    <location>
        <begin position="934"/>
        <end position="958"/>
    </location>
</feature>
<feature type="compositionally biased region" description="Polar residues" evidence="8">
    <location>
        <begin position="918"/>
        <end position="927"/>
    </location>
</feature>
<dbReference type="Pfam" id="PF00520">
    <property type="entry name" value="Ion_trans"/>
    <property type="match status" value="1"/>
</dbReference>
<evidence type="ECO:0000313" key="12">
    <source>
        <dbReference type="Proteomes" id="UP000237271"/>
    </source>
</evidence>
<dbReference type="Proteomes" id="UP000237271">
    <property type="component" value="Unassembled WGS sequence"/>
</dbReference>
<keyword evidence="3 9" id="KW-0812">Transmembrane</keyword>
<dbReference type="SUPFAM" id="SSF81324">
    <property type="entry name" value="Voltage-gated potassium channels"/>
    <property type="match status" value="1"/>
</dbReference>
<evidence type="ECO:0000256" key="8">
    <source>
        <dbReference type="SAM" id="MobiDB-lite"/>
    </source>
</evidence>
<dbReference type="GO" id="GO:0003254">
    <property type="term" value="P:regulation of membrane depolarization"/>
    <property type="evidence" value="ECO:0007669"/>
    <property type="project" value="TreeGrafter"/>
</dbReference>
<feature type="transmembrane region" description="Helical" evidence="9">
    <location>
        <begin position="259"/>
        <end position="280"/>
    </location>
</feature>
<keyword evidence="2" id="KW-0813">Transport</keyword>
<evidence type="ECO:0000256" key="6">
    <source>
        <dbReference type="ARBA" id="ARBA00023136"/>
    </source>
</evidence>
<dbReference type="CDD" id="cd00038">
    <property type="entry name" value="CAP_ED"/>
    <property type="match status" value="1"/>
</dbReference>
<dbReference type="InterPro" id="IPR051413">
    <property type="entry name" value="K/Na_HCN_channel"/>
</dbReference>
<feature type="region of interest" description="Disordered" evidence="8">
    <location>
        <begin position="830"/>
        <end position="861"/>
    </location>
</feature>
<evidence type="ECO:0000256" key="5">
    <source>
        <dbReference type="ARBA" id="ARBA00023065"/>
    </source>
</evidence>
<feature type="region of interest" description="Disordered" evidence="8">
    <location>
        <begin position="20"/>
        <end position="43"/>
    </location>
</feature>
<organism evidence="11 12">
    <name type="scientific">Phytophthora palmivora</name>
    <dbReference type="NCBI Taxonomy" id="4796"/>
    <lineage>
        <taxon>Eukaryota</taxon>
        <taxon>Sar</taxon>
        <taxon>Stramenopiles</taxon>
        <taxon>Oomycota</taxon>
        <taxon>Peronosporomycetes</taxon>
        <taxon>Peronosporales</taxon>
        <taxon>Peronosporaceae</taxon>
        <taxon>Phytophthora</taxon>
    </lineage>
</organism>
<feature type="compositionally biased region" description="Polar residues" evidence="8">
    <location>
        <begin position="581"/>
        <end position="594"/>
    </location>
</feature>
<dbReference type="PROSITE" id="PS00888">
    <property type="entry name" value="CNMP_BINDING_1"/>
    <property type="match status" value="1"/>
</dbReference>
<dbReference type="Pfam" id="PF00027">
    <property type="entry name" value="cNMP_binding"/>
    <property type="match status" value="1"/>
</dbReference>
<dbReference type="PANTHER" id="PTHR45689:SF5">
    <property type="entry name" value="I[[H]] CHANNEL, ISOFORM E"/>
    <property type="match status" value="1"/>
</dbReference>
<evidence type="ECO:0000313" key="11">
    <source>
        <dbReference type="EMBL" id="POM63487.1"/>
    </source>
</evidence>
<dbReference type="Gene3D" id="1.10.287.70">
    <property type="match status" value="1"/>
</dbReference>
<keyword evidence="7" id="KW-0175">Coiled coil</keyword>
<evidence type="ECO:0000256" key="7">
    <source>
        <dbReference type="SAM" id="Coils"/>
    </source>
</evidence>
<keyword evidence="6 9" id="KW-0472">Membrane</keyword>
<gene>
    <name evidence="11" type="ORF">PHPALM_21101</name>
</gene>
<dbReference type="SMART" id="SM00100">
    <property type="entry name" value="cNMP"/>
    <property type="match status" value="1"/>
</dbReference>
<comment type="caution">
    <text evidence="11">The sequence shown here is derived from an EMBL/GenBank/DDBJ whole genome shotgun (WGS) entry which is preliminary data.</text>
</comment>
<feature type="transmembrane region" description="Helical" evidence="9">
    <location>
        <begin position="335"/>
        <end position="356"/>
    </location>
</feature>
<feature type="domain" description="Cyclic nucleotide-binding" evidence="10">
    <location>
        <begin position="505"/>
        <end position="650"/>
    </location>
</feature>
<name>A0A2P4XD59_9STRA</name>
<dbReference type="GO" id="GO:0035725">
    <property type="term" value="P:sodium ion transmembrane transport"/>
    <property type="evidence" value="ECO:0007669"/>
    <property type="project" value="TreeGrafter"/>
</dbReference>
<dbReference type="PROSITE" id="PS00889">
    <property type="entry name" value="CNMP_BINDING_2"/>
    <property type="match status" value="1"/>
</dbReference>
<dbReference type="InterPro" id="IPR014710">
    <property type="entry name" value="RmlC-like_jellyroll"/>
</dbReference>
<feature type="region of interest" description="Disordered" evidence="8">
    <location>
        <begin position="913"/>
        <end position="973"/>
    </location>
</feature>
<keyword evidence="4 9" id="KW-1133">Transmembrane helix</keyword>
<evidence type="ECO:0000256" key="9">
    <source>
        <dbReference type="SAM" id="Phobius"/>
    </source>
</evidence>
<dbReference type="InterPro" id="IPR018488">
    <property type="entry name" value="cNMP-bd_CS"/>
</dbReference>
<protein>
    <submittedName>
        <fullName evidence="11">Voltage-gated Ion Channel (VIC) Superfamily</fullName>
    </submittedName>
</protein>
<dbReference type="Gene3D" id="1.10.287.630">
    <property type="entry name" value="Helix hairpin bin"/>
    <property type="match status" value="1"/>
</dbReference>
<dbReference type="AlphaFoldDB" id="A0A2P4XD59"/>
<dbReference type="PANTHER" id="PTHR45689">
    <property type="entry name" value="I[[H]] CHANNEL, ISOFORM E"/>
    <property type="match status" value="1"/>
</dbReference>
<comment type="subcellular location">
    <subcellularLocation>
        <location evidence="1">Membrane</location>
        <topology evidence="1">Multi-pass membrane protein</topology>
    </subcellularLocation>
</comment>
<dbReference type="EMBL" id="NCKW01011445">
    <property type="protein sequence ID" value="POM63487.1"/>
    <property type="molecule type" value="Genomic_DNA"/>
</dbReference>
<feature type="transmembrane region" description="Helical" evidence="9">
    <location>
        <begin position="217"/>
        <end position="239"/>
    </location>
</feature>
<dbReference type="SUPFAM" id="SSF51206">
    <property type="entry name" value="cAMP-binding domain-like"/>
    <property type="match status" value="1"/>
</dbReference>
<dbReference type="Gene3D" id="2.60.120.10">
    <property type="entry name" value="Jelly Rolls"/>
    <property type="match status" value="1"/>
</dbReference>
<feature type="transmembrane region" description="Helical" evidence="9">
    <location>
        <begin position="188"/>
        <end position="210"/>
    </location>
</feature>
<keyword evidence="5" id="KW-0406">Ion transport</keyword>
<evidence type="ECO:0000256" key="2">
    <source>
        <dbReference type="ARBA" id="ARBA00022448"/>
    </source>
</evidence>
<feature type="region of interest" description="Disordered" evidence="8">
    <location>
        <begin position="563"/>
        <end position="601"/>
    </location>
</feature>
<feature type="compositionally biased region" description="Low complexity" evidence="8">
    <location>
        <begin position="830"/>
        <end position="841"/>
    </location>
</feature>
<evidence type="ECO:0000259" key="10">
    <source>
        <dbReference type="PROSITE" id="PS50042"/>
    </source>
</evidence>
<reference evidence="11 12" key="1">
    <citation type="journal article" date="2017" name="Genome Biol. Evol.">
        <title>Phytophthora megakarya and P. palmivora, closely related causal agents of cacao black pod rot, underwent increases in genome sizes and gene numbers by different mechanisms.</title>
        <authorList>
            <person name="Ali S.S."/>
            <person name="Shao J."/>
            <person name="Lary D.J."/>
            <person name="Kronmiller B."/>
            <person name="Shen D."/>
            <person name="Strem M.D."/>
            <person name="Amoako-Attah I."/>
            <person name="Akrofi A.Y."/>
            <person name="Begoude B.A."/>
            <person name="Ten Hoopen G.M."/>
            <person name="Coulibaly K."/>
            <person name="Kebe B.I."/>
            <person name="Melnick R.L."/>
            <person name="Guiltinan M.J."/>
            <person name="Tyler B.M."/>
            <person name="Meinhardt L.W."/>
            <person name="Bailey B.A."/>
        </authorList>
    </citation>
    <scope>NUCLEOTIDE SEQUENCE [LARGE SCALE GENOMIC DNA]</scope>
    <source>
        <strain evidence="12">sbr112.9</strain>
    </source>
</reference>
<dbReference type="PROSITE" id="PS50042">
    <property type="entry name" value="CNMP_BINDING_3"/>
    <property type="match status" value="1"/>
</dbReference>
<dbReference type="OrthoDB" id="421226at2759"/>
<proteinExistence type="predicted"/>
<dbReference type="InterPro" id="IPR005821">
    <property type="entry name" value="Ion_trans_dom"/>
</dbReference>
<evidence type="ECO:0000256" key="4">
    <source>
        <dbReference type="ARBA" id="ARBA00022989"/>
    </source>
</evidence>
<feature type="transmembrane region" description="Helical" evidence="9">
    <location>
        <begin position="399"/>
        <end position="428"/>
    </location>
</feature>
<feature type="compositionally biased region" description="Low complexity" evidence="8">
    <location>
        <begin position="20"/>
        <end position="33"/>
    </location>
</feature>
<dbReference type="InterPro" id="IPR018490">
    <property type="entry name" value="cNMP-bd_dom_sf"/>
</dbReference>
<keyword evidence="12" id="KW-1185">Reference proteome</keyword>
<sequence length="973" mass="108248">MSARQGGVLAGVAAAALASARMGSGNNSQSSSPSPSPPIRPSPRLAAVVRGVAPRKSVMSRITQFSKPVSVVPYAPERLSITQTAMTPEMVKKLADKGVGNSSFWKEDSVTTLFAALRMRRVLHRVQAEQEQSGPRIVVDETKANLERHLKVLSRYKIRQVDTDADERRQLRNLPPFMVNPHSTLYKIWQLVTLVIIIYQSIMLPFALAFGSNDTTVVDILMSSIFAMDIVVAFNTPVAEDADETAYITDRCHIAFNYLRGWFFFDLLACMPFDYVLLLVNNSKSNLSVLGLLKALRVPRLLRLVRLLRLAKVFKIRPELRRWLQYSRHANLLRLVRLVASFLVINHYVACFWYGIVMSEQTRALNPSTDALRLYIVAFYQSLLVVMGQNIAVYEDSEYVFCILAMVVGAVLMAVVFGNVAILIANYYESQSSHQKKMEWLFASMNRMKLPYDLQNRINAYYQAMWERHGTLDGAVTAFIPELSRNLAYEVELFLRMDMINRAPIFQNCSAKVVQELVMELELQVFMPGDYVVVRGEVGNDMYFVQNGICEVTKEIDVAPASISRNPSQAPQPAQAPPRNKTFQSATDTNSSSQLPPPPTKSKEIILKVLGQGDYFGEIALLMNCKRTANVRAQVFSELCTLTREVFESISQRYLEDRSIIEKFIMDKYDPSMLQAAMKQSQEVSMRSSGPAAAAVAAAATRTGNTFAKSSHNSATVPNHAMSFGEATSRNELATAKITGLLTQILQRIDHLEEQLGKESEARRESETKLRMSLNDATNRLSVSIRSPGSPLPKHPGALTRFKTVADEPERVSQRYLKVADHLAEIDSPSIIPTESIPSPTASDTSEAMDEPKSRKRQPSLKALKSWRNLRSEGLGFGMRLRSGSKARLVPPGSIPGIGVGVGAMGAGGSFRARSGSLTPRHSSGRSTFIDPDLLTREPEPRSHRESGLDDENTDHFPSDMLDDLARSLDPQQ</sequence>
<evidence type="ECO:0000256" key="3">
    <source>
        <dbReference type="ARBA" id="ARBA00022692"/>
    </source>
</evidence>